<evidence type="ECO:0000313" key="2">
    <source>
        <dbReference type="Proteomes" id="UP000271227"/>
    </source>
</evidence>
<protein>
    <recommendedName>
        <fullName evidence="3">Glycosyl hydrolase family 18 (Putative chitinase)</fullName>
    </recommendedName>
</protein>
<evidence type="ECO:0000313" key="1">
    <source>
        <dbReference type="EMBL" id="RMB07742.1"/>
    </source>
</evidence>
<dbReference type="OrthoDB" id="1089471at2"/>
<sequence>MSRPARAVYAEGCMYPHAANPQPVPTTISQVQQSGFQSLILGLFHIGRDYDIQPAQIMGDLYYNDTLVFSKGQYVGDASWPGQIGTVIGGTVDRVCASIGGGYPVMDFQTIRKIYADNNNSFDGTNLMANFKALRQTLPAISVIDMDCEDTYDRPSFVAFCRMLIGMGFDITFCPYTNQSFWVDCLADLNTGNPGAVAWWNLQCYDGGAQNRDPQTFQGWATAITQAIPGFDTDAFIMAGDWTNDSPDAVKALMQKLEGEPAFGGGFLWTLDAMLSGGETLIAAYAQAIPEGVALTV</sequence>
<gene>
    <name evidence="1" type="ORF">BXY39_1831</name>
</gene>
<dbReference type="Proteomes" id="UP000271227">
    <property type="component" value="Unassembled WGS sequence"/>
</dbReference>
<name>A0A3M0CEG3_9PROT</name>
<dbReference type="InterPro" id="IPR017853">
    <property type="entry name" value="GH"/>
</dbReference>
<dbReference type="InParanoid" id="A0A3M0CEG3"/>
<organism evidence="1 2">
    <name type="scientific">Eilatimonas milleporae</name>
    <dbReference type="NCBI Taxonomy" id="911205"/>
    <lineage>
        <taxon>Bacteria</taxon>
        <taxon>Pseudomonadati</taxon>
        <taxon>Pseudomonadota</taxon>
        <taxon>Alphaproteobacteria</taxon>
        <taxon>Kordiimonadales</taxon>
        <taxon>Kordiimonadaceae</taxon>
        <taxon>Eilatimonas</taxon>
    </lineage>
</organism>
<dbReference type="RefSeq" id="WP_121938539.1">
    <property type="nucleotide sequence ID" value="NZ_REFR01000011.1"/>
</dbReference>
<evidence type="ECO:0008006" key="3">
    <source>
        <dbReference type="Google" id="ProtNLM"/>
    </source>
</evidence>
<keyword evidence="2" id="KW-1185">Reference proteome</keyword>
<accession>A0A3M0CEG3</accession>
<comment type="caution">
    <text evidence="1">The sequence shown here is derived from an EMBL/GenBank/DDBJ whole genome shotgun (WGS) entry which is preliminary data.</text>
</comment>
<dbReference type="Gene3D" id="3.20.20.80">
    <property type="entry name" value="Glycosidases"/>
    <property type="match status" value="1"/>
</dbReference>
<dbReference type="SUPFAM" id="SSF51445">
    <property type="entry name" value="(Trans)glycosidases"/>
    <property type="match status" value="1"/>
</dbReference>
<reference evidence="1 2" key="1">
    <citation type="submission" date="2018-10" db="EMBL/GenBank/DDBJ databases">
        <title>Genomic Encyclopedia of Archaeal and Bacterial Type Strains, Phase II (KMG-II): from individual species to whole genera.</title>
        <authorList>
            <person name="Goeker M."/>
        </authorList>
    </citation>
    <scope>NUCLEOTIDE SEQUENCE [LARGE SCALE GENOMIC DNA]</scope>
    <source>
        <strain evidence="1 2">DSM 25217</strain>
    </source>
</reference>
<dbReference type="AlphaFoldDB" id="A0A3M0CEG3"/>
<dbReference type="EMBL" id="REFR01000011">
    <property type="protein sequence ID" value="RMB07742.1"/>
    <property type="molecule type" value="Genomic_DNA"/>
</dbReference>
<proteinExistence type="predicted"/>